<dbReference type="Gene3D" id="3.40.30.10">
    <property type="entry name" value="Glutaredoxin"/>
    <property type="match status" value="1"/>
</dbReference>
<evidence type="ECO:0000313" key="4">
    <source>
        <dbReference type="Proteomes" id="UP000030832"/>
    </source>
</evidence>
<dbReference type="PANTHER" id="PTHR13887:SF47">
    <property type="entry name" value="CLPXP ADAPTER PROTEIN SPXH"/>
    <property type="match status" value="1"/>
</dbReference>
<dbReference type="eggNOG" id="COG2761">
    <property type="taxonomic scope" value="Bacteria"/>
</dbReference>
<evidence type="ECO:0000256" key="2">
    <source>
        <dbReference type="HAMAP-Rule" id="MF_02245"/>
    </source>
</evidence>
<keyword evidence="1 2" id="KW-0963">Cytoplasm</keyword>
<sequence length="308" mass="35108">MNQKDTHSTCDHQLGVCGLDPEQSFSEKRHKPIELYTFIDPLCADCWAFEPILKRLQVEYGNYFRIRTLVAGRLQAWNACKNTSKGLISKKQEIASIWEDIATKTGMSCDGDVWLESEWHSPYLASLAIKAAELQGQQAGTRFLRKMREALFLNKQNITKEQVLIECAHNACLDIAEFKHDLESKAATKALQHDIKTTNEMGVDVVPTFVFFNANVEDDGIKVTGNYPYKVYVQILEEMLGFKPEPAVALTLEEFLKRYEFVATIEVSVVFNLSAEEAEKQLKALVLQQKVEAVPVKYGLFWRYLGER</sequence>
<dbReference type="Gene3D" id="1.10.472.60">
    <property type="entry name" value="putative protein disulfide isomerase domain"/>
    <property type="match status" value="1"/>
</dbReference>
<dbReference type="EMBL" id="JRJU01000029">
    <property type="protein sequence ID" value="KHF38828.1"/>
    <property type="molecule type" value="Genomic_DNA"/>
</dbReference>
<dbReference type="RefSeq" id="WP_034631837.1">
    <property type="nucleotide sequence ID" value="NZ_JRJU01000029.1"/>
</dbReference>
<evidence type="ECO:0000313" key="3">
    <source>
        <dbReference type="EMBL" id="KHF38828.1"/>
    </source>
</evidence>
<comment type="similarity">
    <text evidence="2">Belongs to the SpxH family.</text>
</comment>
<reference evidence="3 4" key="1">
    <citation type="submission" date="2014-09" db="EMBL/GenBank/DDBJ databases">
        <title>Genome sequencing and annotation of Bacillus Okhensis strain Kh10-101T.</title>
        <authorList>
            <person name="Prakash J.S."/>
        </authorList>
    </citation>
    <scope>NUCLEOTIDE SEQUENCE [LARGE SCALE GENOMIC DNA]</scope>
    <source>
        <strain evidence="4">Kh10-101T</strain>
    </source>
</reference>
<organism evidence="3 4">
    <name type="scientific">Halalkalibacter okhensis</name>
    <dbReference type="NCBI Taxonomy" id="333138"/>
    <lineage>
        <taxon>Bacteria</taxon>
        <taxon>Bacillati</taxon>
        <taxon>Bacillota</taxon>
        <taxon>Bacilli</taxon>
        <taxon>Bacillales</taxon>
        <taxon>Bacillaceae</taxon>
        <taxon>Halalkalibacter</taxon>
    </lineage>
</organism>
<dbReference type="SUPFAM" id="SSF52833">
    <property type="entry name" value="Thioredoxin-like"/>
    <property type="match status" value="1"/>
</dbReference>
<comment type="caution">
    <text evidence="3">The sequence shown here is derived from an EMBL/GenBank/DDBJ whole genome shotgun (WGS) entry which is preliminary data.</text>
</comment>
<dbReference type="PANTHER" id="PTHR13887">
    <property type="entry name" value="GLUTATHIONE S-TRANSFERASE KAPPA"/>
    <property type="match status" value="1"/>
</dbReference>
<keyword evidence="4" id="KW-1185">Reference proteome</keyword>
<gene>
    <name evidence="2" type="primary">spxH</name>
    <name evidence="3" type="ORF">LQ50_19050</name>
</gene>
<proteinExistence type="inferred from homology"/>
<keyword evidence="3" id="KW-0413">Isomerase</keyword>
<dbReference type="CDD" id="cd03025">
    <property type="entry name" value="DsbA_FrnE_like"/>
    <property type="match status" value="1"/>
</dbReference>
<dbReference type="HAMAP" id="MF_02245">
    <property type="entry name" value="Adapter_SpxH"/>
    <property type="match status" value="1"/>
</dbReference>
<protein>
    <recommendedName>
        <fullName evidence="2">ClpXP adapter protein SpxH</fullName>
    </recommendedName>
</protein>
<evidence type="ECO:0000256" key="1">
    <source>
        <dbReference type="ARBA" id="ARBA00022490"/>
    </source>
</evidence>
<dbReference type="GO" id="GO:0016853">
    <property type="term" value="F:isomerase activity"/>
    <property type="evidence" value="ECO:0007669"/>
    <property type="project" value="UniProtKB-KW"/>
</dbReference>
<dbReference type="Proteomes" id="UP000030832">
    <property type="component" value="Unassembled WGS sequence"/>
</dbReference>
<name>A0A0B0I8L5_9BACI</name>
<dbReference type="GO" id="GO:0005737">
    <property type="term" value="C:cytoplasm"/>
    <property type="evidence" value="ECO:0007669"/>
    <property type="project" value="UniProtKB-SubCell"/>
</dbReference>
<comment type="function">
    <text evidence="2">Adapter protein required for efficient degradation of Spx by ClpXP under non-stress conditions. Interaction with Spx stabilizes Spx and exposes the C-terminus of Spx for recognition and proteolysis by ClpXP.</text>
</comment>
<comment type="subunit">
    <text evidence="2">Interacts with Spx.</text>
</comment>
<dbReference type="InterPro" id="IPR046404">
    <property type="entry name" value="Adapter_SpxH"/>
</dbReference>
<dbReference type="OrthoDB" id="9813770at2"/>
<comment type="subcellular location">
    <subcellularLocation>
        <location evidence="2">Cytoplasm</location>
    </subcellularLocation>
</comment>
<dbReference type="InterPro" id="IPR036249">
    <property type="entry name" value="Thioredoxin-like_sf"/>
</dbReference>
<dbReference type="STRING" id="333138.LQ50_19050"/>
<accession>A0A0B0I8L5</accession>
<dbReference type="AlphaFoldDB" id="A0A0B0I8L5"/>
<dbReference type="Pfam" id="PF13743">
    <property type="entry name" value="Thioredoxin_5"/>
    <property type="match status" value="1"/>
</dbReference>